<dbReference type="PANTHER" id="PTHR24020">
    <property type="entry name" value="COLLAGEN ALPHA"/>
    <property type="match status" value="1"/>
</dbReference>
<protein>
    <recommendedName>
        <fullName evidence="9">von Willebrand factor A domain-containing protein 1</fullName>
    </recommendedName>
</protein>
<dbReference type="Pfam" id="PF00092">
    <property type="entry name" value="VWA"/>
    <property type="match status" value="1"/>
</dbReference>
<dbReference type="InterPro" id="IPR013783">
    <property type="entry name" value="Ig-like_fold"/>
</dbReference>
<feature type="domain" description="Fibronectin type-III" evidence="13">
    <location>
        <begin position="321"/>
        <end position="427"/>
    </location>
</feature>
<dbReference type="EMBL" id="JAHRIP010019368">
    <property type="protein sequence ID" value="MEQ2287181.1"/>
    <property type="molecule type" value="Genomic_DNA"/>
</dbReference>
<gene>
    <name evidence="14" type="ORF">AMECASPLE_009835</name>
</gene>
<dbReference type="InterPro" id="IPR050525">
    <property type="entry name" value="ECM_Assembly_Org"/>
</dbReference>
<keyword evidence="4" id="KW-0597">Phosphoprotein</keyword>
<proteinExistence type="predicted"/>
<dbReference type="SUPFAM" id="SSF49265">
    <property type="entry name" value="Fibronectin type III"/>
    <property type="match status" value="2"/>
</dbReference>
<evidence type="ECO:0000259" key="12">
    <source>
        <dbReference type="PROSITE" id="PS50234"/>
    </source>
</evidence>
<keyword evidence="6" id="KW-0677">Repeat</keyword>
<sequence length="619" mass="67222">MGHSRVEENPAPLEEMDSRAHAVTFHVPRASLSIRSSGAKSSLHWSLMVPPADGGPTGGWPHVSHLGLVRPGPARSNPATRCSPTSPDPRPCSRGECSTGLRHMLTWMMKVVLVVCSLLRFSSPQSPAPEGVLNCCEGDILFLVDSSGSVTSYEHARMLSFLSELLLPFSLGKDQVRVGLLQVGTKPRLEFGFDRYITQNGLQGALKNIRPLRGDTNTVDALKMAKEWVLRPRTPDGARESLPRVLVWLTDGIKPGDVIGPMAELRQQGVAVLVVSTGHSNYKVLREVVTPPVENHLHFVDLDDMSIITKDLRDAIIEIIRAERLYVQDISTNSASLHWRPVLSGLPGYYEIRFGQVHTGGGGSGGGTGTSPSIGGSQYQRLTQPAESNSIRLTGLKPDTTYSVNLIPESNELTFNTLSTTFKTKPEVASPAVVTISDSGQTSVRVSWGPLQPETVTSYYIEYSALPRGNLQVITLDQTQNSTVLRNLQPDTTYLVTVTARHASGKEKAMSVKVCTQEVTPGLADLQLTTVGSDSVQVDWKGSVGGLRGYWLTWEAHQSSATGQRSSFYLPPNSLSTRLTHLPPFARVCVSPIYRTARGDGLCCTAQFHSDALGYGFQS</sequence>
<dbReference type="InterPro" id="IPR036465">
    <property type="entry name" value="vWFA_dom_sf"/>
</dbReference>
<evidence type="ECO:0000256" key="10">
    <source>
        <dbReference type="ARBA" id="ARBA00046169"/>
    </source>
</evidence>
<dbReference type="PRINTS" id="PR00453">
    <property type="entry name" value="VWFADOMAIN"/>
</dbReference>
<keyword evidence="5" id="KW-0732">Signal</keyword>
<feature type="domain" description="VWFA" evidence="12">
    <location>
        <begin position="139"/>
        <end position="316"/>
    </location>
</feature>
<evidence type="ECO:0000256" key="9">
    <source>
        <dbReference type="ARBA" id="ARBA00029542"/>
    </source>
</evidence>
<dbReference type="PANTHER" id="PTHR24020:SF77">
    <property type="entry name" value="VON WILLEBRAND FACTOR A DOMAIN-CONTAINING PROTEIN 1"/>
    <property type="match status" value="1"/>
</dbReference>
<dbReference type="Proteomes" id="UP001469553">
    <property type="component" value="Unassembled WGS sequence"/>
</dbReference>
<evidence type="ECO:0000259" key="13">
    <source>
        <dbReference type="PROSITE" id="PS50853"/>
    </source>
</evidence>
<organism evidence="14 15">
    <name type="scientific">Ameca splendens</name>
    <dbReference type="NCBI Taxonomy" id="208324"/>
    <lineage>
        <taxon>Eukaryota</taxon>
        <taxon>Metazoa</taxon>
        <taxon>Chordata</taxon>
        <taxon>Craniata</taxon>
        <taxon>Vertebrata</taxon>
        <taxon>Euteleostomi</taxon>
        <taxon>Actinopterygii</taxon>
        <taxon>Neopterygii</taxon>
        <taxon>Teleostei</taxon>
        <taxon>Neoteleostei</taxon>
        <taxon>Acanthomorphata</taxon>
        <taxon>Ovalentaria</taxon>
        <taxon>Atherinomorphae</taxon>
        <taxon>Cyprinodontiformes</taxon>
        <taxon>Goodeidae</taxon>
        <taxon>Ameca</taxon>
    </lineage>
</organism>
<feature type="domain" description="Fibronectin type-III" evidence="13">
    <location>
        <begin position="430"/>
        <end position="522"/>
    </location>
</feature>
<evidence type="ECO:0000256" key="2">
    <source>
        <dbReference type="ARBA" id="ARBA00022525"/>
    </source>
</evidence>
<accession>A0ABV0Y0E9</accession>
<evidence type="ECO:0000256" key="3">
    <source>
        <dbReference type="ARBA" id="ARBA00022530"/>
    </source>
</evidence>
<dbReference type="Gene3D" id="2.60.40.10">
    <property type="entry name" value="Immunoglobulins"/>
    <property type="match status" value="3"/>
</dbReference>
<dbReference type="InterPro" id="IPR002035">
    <property type="entry name" value="VWF_A"/>
</dbReference>
<comment type="subcellular location">
    <subcellularLocation>
        <location evidence="1">Secreted</location>
        <location evidence="1">Extracellular space</location>
        <location evidence="1">Extracellular matrix</location>
        <location evidence="1">Basement membrane</location>
    </subcellularLocation>
</comment>
<dbReference type="PROSITE" id="PS50234">
    <property type="entry name" value="VWFA"/>
    <property type="match status" value="1"/>
</dbReference>
<evidence type="ECO:0000256" key="1">
    <source>
        <dbReference type="ARBA" id="ARBA00004302"/>
    </source>
</evidence>
<reference evidence="14 15" key="1">
    <citation type="submission" date="2021-06" db="EMBL/GenBank/DDBJ databases">
        <authorList>
            <person name="Palmer J.M."/>
        </authorList>
    </citation>
    <scope>NUCLEOTIDE SEQUENCE [LARGE SCALE GENOMIC DNA]</scope>
    <source>
        <strain evidence="14 15">AS_MEX2019</strain>
        <tissue evidence="14">Muscle</tissue>
    </source>
</reference>
<dbReference type="InterPro" id="IPR003961">
    <property type="entry name" value="FN3_dom"/>
</dbReference>
<name>A0ABV0Y0E9_9TELE</name>
<evidence type="ECO:0000313" key="14">
    <source>
        <dbReference type="EMBL" id="MEQ2287181.1"/>
    </source>
</evidence>
<evidence type="ECO:0000313" key="15">
    <source>
        <dbReference type="Proteomes" id="UP001469553"/>
    </source>
</evidence>
<dbReference type="SMART" id="SM00327">
    <property type="entry name" value="VWA"/>
    <property type="match status" value="1"/>
</dbReference>
<dbReference type="SMART" id="SM00060">
    <property type="entry name" value="FN3"/>
    <property type="match status" value="3"/>
</dbReference>
<evidence type="ECO:0000256" key="8">
    <source>
        <dbReference type="ARBA" id="ARBA00023157"/>
    </source>
</evidence>
<dbReference type="Gene3D" id="3.40.50.410">
    <property type="entry name" value="von Willebrand factor, type A domain"/>
    <property type="match status" value="1"/>
</dbReference>
<keyword evidence="3" id="KW-0272">Extracellular matrix</keyword>
<evidence type="ECO:0000256" key="5">
    <source>
        <dbReference type="ARBA" id="ARBA00022729"/>
    </source>
</evidence>
<dbReference type="CDD" id="cd00063">
    <property type="entry name" value="FN3"/>
    <property type="match status" value="2"/>
</dbReference>
<keyword evidence="15" id="KW-1185">Reference proteome</keyword>
<evidence type="ECO:0000256" key="11">
    <source>
        <dbReference type="SAM" id="MobiDB-lite"/>
    </source>
</evidence>
<dbReference type="InterPro" id="IPR036116">
    <property type="entry name" value="FN3_sf"/>
</dbReference>
<dbReference type="Pfam" id="PF00041">
    <property type="entry name" value="fn3"/>
    <property type="match status" value="1"/>
</dbReference>
<keyword evidence="8" id="KW-1015">Disulfide bond</keyword>
<dbReference type="SUPFAM" id="SSF53300">
    <property type="entry name" value="vWA-like"/>
    <property type="match status" value="1"/>
</dbReference>
<keyword evidence="2" id="KW-0964">Secreted</keyword>
<keyword evidence="7" id="KW-0084">Basement membrane</keyword>
<comment type="caution">
    <text evidence="14">The sequence shown here is derived from an EMBL/GenBank/DDBJ whole genome shotgun (WGS) entry which is preliminary data.</text>
</comment>
<comment type="function">
    <text evidence="10">Promotes matrix assembly. Involved in the organization of skeletal muscles and in the formation of neuromuscular junctions.</text>
</comment>
<evidence type="ECO:0000256" key="4">
    <source>
        <dbReference type="ARBA" id="ARBA00022553"/>
    </source>
</evidence>
<evidence type="ECO:0000256" key="6">
    <source>
        <dbReference type="ARBA" id="ARBA00022737"/>
    </source>
</evidence>
<feature type="region of interest" description="Disordered" evidence="11">
    <location>
        <begin position="70"/>
        <end position="95"/>
    </location>
</feature>
<dbReference type="PROSITE" id="PS50853">
    <property type="entry name" value="FN3"/>
    <property type="match status" value="2"/>
</dbReference>
<evidence type="ECO:0000256" key="7">
    <source>
        <dbReference type="ARBA" id="ARBA00022869"/>
    </source>
</evidence>